<protein>
    <submittedName>
        <fullName evidence="4">tRNA(Adenine34) deaminase</fullName>
    </submittedName>
</protein>
<dbReference type="PROSITE" id="PS00903">
    <property type="entry name" value="CYT_DCMP_DEAMINASES_1"/>
    <property type="match status" value="1"/>
</dbReference>
<dbReference type="InterPro" id="IPR002125">
    <property type="entry name" value="CMP_dCMP_dom"/>
</dbReference>
<dbReference type="OrthoDB" id="9802676at2"/>
<dbReference type="RefSeq" id="WP_079603886.1">
    <property type="nucleotide sequence ID" value="NZ_LT670817.1"/>
</dbReference>
<dbReference type="Gene3D" id="3.40.140.10">
    <property type="entry name" value="Cytidine Deaminase, domain 2"/>
    <property type="match status" value="1"/>
</dbReference>
<accession>A0A1M5TZX6</accession>
<dbReference type="PROSITE" id="PS51747">
    <property type="entry name" value="CYT_DCMP_DEAMINASES_2"/>
    <property type="match status" value="1"/>
</dbReference>
<name>A0A1M5TZX6_9BRAD</name>
<evidence type="ECO:0000256" key="2">
    <source>
        <dbReference type="ARBA" id="ARBA00022833"/>
    </source>
</evidence>
<dbReference type="SUPFAM" id="SSF53927">
    <property type="entry name" value="Cytidine deaminase-like"/>
    <property type="match status" value="1"/>
</dbReference>
<dbReference type="PANTHER" id="PTHR11079">
    <property type="entry name" value="CYTOSINE DEAMINASE FAMILY MEMBER"/>
    <property type="match status" value="1"/>
</dbReference>
<dbReference type="GO" id="GO:0016787">
    <property type="term" value="F:hydrolase activity"/>
    <property type="evidence" value="ECO:0007669"/>
    <property type="project" value="InterPro"/>
</dbReference>
<gene>
    <name evidence="4" type="ORF">SAMN05443248_5227</name>
</gene>
<dbReference type="GO" id="GO:0008270">
    <property type="term" value="F:zinc ion binding"/>
    <property type="evidence" value="ECO:0007669"/>
    <property type="project" value="InterPro"/>
</dbReference>
<dbReference type="AlphaFoldDB" id="A0A1M5TZX6"/>
<evidence type="ECO:0000256" key="1">
    <source>
        <dbReference type="ARBA" id="ARBA00022723"/>
    </source>
</evidence>
<evidence type="ECO:0000259" key="3">
    <source>
        <dbReference type="PROSITE" id="PS51747"/>
    </source>
</evidence>
<dbReference type="InterPro" id="IPR016192">
    <property type="entry name" value="APOBEC/CMP_deaminase_Zn-bd"/>
</dbReference>
<dbReference type="EMBL" id="LT670817">
    <property type="protein sequence ID" value="SHH56337.1"/>
    <property type="molecule type" value="Genomic_DNA"/>
</dbReference>
<proteinExistence type="predicted"/>
<dbReference type="Pfam" id="PF00383">
    <property type="entry name" value="dCMP_cyt_deam_1"/>
    <property type="match status" value="1"/>
</dbReference>
<dbReference type="CDD" id="cd01285">
    <property type="entry name" value="nucleoside_deaminase"/>
    <property type="match status" value="1"/>
</dbReference>
<reference evidence="4 5" key="1">
    <citation type="submission" date="2016-11" db="EMBL/GenBank/DDBJ databases">
        <authorList>
            <person name="Jaros S."/>
            <person name="Januszkiewicz K."/>
            <person name="Wedrychowicz H."/>
        </authorList>
    </citation>
    <scope>NUCLEOTIDE SEQUENCE [LARGE SCALE GENOMIC DNA]</scope>
    <source>
        <strain evidence="4 5">GAS138</strain>
    </source>
</reference>
<organism evidence="4 5">
    <name type="scientific">Bradyrhizobium erythrophlei</name>
    <dbReference type="NCBI Taxonomy" id="1437360"/>
    <lineage>
        <taxon>Bacteria</taxon>
        <taxon>Pseudomonadati</taxon>
        <taxon>Pseudomonadota</taxon>
        <taxon>Alphaproteobacteria</taxon>
        <taxon>Hyphomicrobiales</taxon>
        <taxon>Nitrobacteraceae</taxon>
        <taxon>Bradyrhizobium</taxon>
    </lineage>
</organism>
<keyword evidence="2" id="KW-0862">Zinc</keyword>
<keyword evidence="1" id="KW-0479">Metal-binding</keyword>
<dbReference type="Proteomes" id="UP000189796">
    <property type="component" value="Chromosome I"/>
</dbReference>
<evidence type="ECO:0000313" key="5">
    <source>
        <dbReference type="Proteomes" id="UP000189796"/>
    </source>
</evidence>
<dbReference type="PANTHER" id="PTHR11079:SF162">
    <property type="entry name" value="RIBOFLAVIN BIOSYNTHESIS PROTEIN PYRD, CHLOROPLASTIC"/>
    <property type="match status" value="1"/>
</dbReference>
<feature type="domain" description="CMP/dCMP-type deaminase" evidence="3">
    <location>
        <begin position="8"/>
        <end position="118"/>
    </location>
</feature>
<dbReference type="InterPro" id="IPR016193">
    <property type="entry name" value="Cytidine_deaminase-like"/>
</dbReference>
<sequence length="209" mass="23054">MTKLASEASDIAMMRRCVALAQTAGSRGEYPFAAVIGRRGEFISESINMVRNEGDVTRHAEMLAISSAQKKMRSTSLHECTIYSTIEPCAMCSYAIRESRIGRVIFGLRSPVMGGDSRWNILTDAGLSSALAEVFGPPPEILAGCLHLEVQKVFQQRNPLIWKFMKARKIFVDGTGDSTGALNANTRAGLRPRLANWARVSVFDRLWRG</sequence>
<evidence type="ECO:0000313" key="4">
    <source>
        <dbReference type="EMBL" id="SHH56337.1"/>
    </source>
</evidence>